<dbReference type="InterPro" id="IPR008921">
    <property type="entry name" value="DNA_pol3_clamp-load_cplx_C"/>
</dbReference>
<dbReference type="FunFam" id="3.40.50.300:FF:000014">
    <property type="entry name" value="DNA polymerase III subunit gamma/tau"/>
    <property type="match status" value="1"/>
</dbReference>
<dbReference type="Gene3D" id="1.20.272.10">
    <property type="match status" value="1"/>
</dbReference>
<dbReference type="InterPro" id="IPR003593">
    <property type="entry name" value="AAA+_ATPase"/>
</dbReference>
<sequence>MYQALYRKYRPRVFEDVVGQEHITTTLRNQVEEGKCAHAYLFTGSRGTGKTTCSKILAKAVNCLSPRDGDPCGECELCVGIDEGSVLDVVEIDAASNNGVDNIRELREEANFTPVKAGYRVYIIDEAHMLSVGAFNALLKIMEEPPSHVLFILATTEVHKVPATIVSRCQRFDFRRIPSELIAGRLQYVAGQEGISLDEEAALFIARLADGGMRDALSILDLCSSYSTQVDTQVVVAASGLAGSEQIENLVQALARKDSAAAFSLIDELHQGSSDFERVCDQLIGTLRNCMMIKAVPKAQELVVTTGEHYERLALLAKELSMEDLLSTMEILQETLGRLSRASSKRTEFEMAVVKITLTRPPQAPAAGAAVPAGALEELQNRLERLETMVASGVPTAGVTSLPPRAVKKPASEASDIVPEHMEQMQQLDCWDQVMERLQGANPALHGALKDSKAYVKGDIVLIDAPDELFVKLIRQSEYTKESLRDALKAQTGKKYRLGPYKKTVREEREEDPLKQLETMAQQAGIDVSVTGQ</sequence>
<reference evidence="13" key="1">
    <citation type="submission" date="2020-08" db="EMBL/GenBank/DDBJ databases">
        <title>Genome public.</title>
        <authorList>
            <person name="Liu C."/>
            <person name="Sun Q."/>
        </authorList>
    </citation>
    <scope>NUCLEOTIDE SEQUENCE</scope>
    <source>
        <strain evidence="13">NSJ-54</strain>
    </source>
</reference>
<evidence type="ECO:0000313" key="13">
    <source>
        <dbReference type="EMBL" id="MBC8571096.1"/>
    </source>
</evidence>
<accession>A0A926IBC5</accession>
<dbReference type="Gene3D" id="1.10.8.60">
    <property type="match status" value="1"/>
</dbReference>
<comment type="catalytic activity">
    <reaction evidence="11">
        <text>DNA(n) + a 2'-deoxyribonucleoside 5'-triphosphate = DNA(n+1) + diphosphate</text>
        <dbReference type="Rhea" id="RHEA:22508"/>
        <dbReference type="Rhea" id="RHEA-COMP:17339"/>
        <dbReference type="Rhea" id="RHEA-COMP:17340"/>
        <dbReference type="ChEBI" id="CHEBI:33019"/>
        <dbReference type="ChEBI" id="CHEBI:61560"/>
        <dbReference type="ChEBI" id="CHEBI:173112"/>
        <dbReference type="EC" id="2.7.7.7"/>
    </reaction>
</comment>
<dbReference type="EMBL" id="JACRTC010000007">
    <property type="protein sequence ID" value="MBC8571096.1"/>
    <property type="molecule type" value="Genomic_DNA"/>
</dbReference>
<dbReference type="SUPFAM" id="SSF52540">
    <property type="entry name" value="P-loop containing nucleoside triphosphate hydrolases"/>
    <property type="match status" value="1"/>
</dbReference>
<evidence type="ECO:0000313" key="14">
    <source>
        <dbReference type="Proteomes" id="UP000660861"/>
    </source>
</evidence>
<dbReference type="GO" id="GO:0046872">
    <property type="term" value="F:metal ion binding"/>
    <property type="evidence" value="ECO:0007669"/>
    <property type="project" value="UniProtKB-KW"/>
</dbReference>
<gene>
    <name evidence="13" type="primary">dnaX</name>
    <name evidence="13" type="ORF">H8709_09695</name>
</gene>
<dbReference type="Pfam" id="PF12169">
    <property type="entry name" value="DNA_pol3_gamma3"/>
    <property type="match status" value="1"/>
</dbReference>
<dbReference type="InterPro" id="IPR045085">
    <property type="entry name" value="HLD_clamp_pol_III_gamma_tau"/>
</dbReference>
<evidence type="ECO:0000256" key="4">
    <source>
        <dbReference type="ARBA" id="ARBA00022695"/>
    </source>
</evidence>
<evidence type="ECO:0000256" key="9">
    <source>
        <dbReference type="ARBA" id="ARBA00022840"/>
    </source>
</evidence>
<dbReference type="PANTHER" id="PTHR11669:SF0">
    <property type="entry name" value="PROTEIN STICHEL-LIKE 2"/>
    <property type="match status" value="1"/>
</dbReference>
<name>A0A926IBC5_9FIRM</name>
<evidence type="ECO:0000256" key="1">
    <source>
        <dbReference type="ARBA" id="ARBA00006360"/>
    </source>
</evidence>
<proteinExistence type="inferred from homology"/>
<evidence type="ECO:0000256" key="3">
    <source>
        <dbReference type="ARBA" id="ARBA00022679"/>
    </source>
</evidence>
<comment type="caution">
    <text evidence="13">The sequence shown here is derived from an EMBL/GenBank/DDBJ whole genome shotgun (WGS) entry which is preliminary data.</text>
</comment>
<evidence type="ECO:0000256" key="6">
    <source>
        <dbReference type="ARBA" id="ARBA00022723"/>
    </source>
</evidence>
<dbReference type="Pfam" id="PF13177">
    <property type="entry name" value="DNA_pol3_delta2"/>
    <property type="match status" value="1"/>
</dbReference>
<evidence type="ECO:0000256" key="10">
    <source>
        <dbReference type="ARBA" id="ARBA00022932"/>
    </source>
</evidence>
<dbReference type="GO" id="GO:0003677">
    <property type="term" value="F:DNA binding"/>
    <property type="evidence" value="ECO:0007669"/>
    <property type="project" value="InterPro"/>
</dbReference>
<dbReference type="RefSeq" id="WP_262398188.1">
    <property type="nucleotide sequence ID" value="NZ_JACRTC010000007.1"/>
</dbReference>
<dbReference type="Pfam" id="PF22608">
    <property type="entry name" value="DNAX_ATPase_lid"/>
    <property type="match status" value="1"/>
</dbReference>
<keyword evidence="4 13" id="KW-0548">Nucleotidyltransferase</keyword>
<keyword evidence="14" id="KW-1185">Reference proteome</keyword>
<dbReference type="NCBIfam" id="TIGR02397">
    <property type="entry name" value="dnaX_nterm"/>
    <property type="match status" value="1"/>
</dbReference>
<keyword evidence="6" id="KW-0479">Metal-binding</keyword>
<evidence type="ECO:0000256" key="2">
    <source>
        <dbReference type="ARBA" id="ARBA00012417"/>
    </source>
</evidence>
<dbReference type="GO" id="GO:0006261">
    <property type="term" value="P:DNA-templated DNA replication"/>
    <property type="evidence" value="ECO:0007669"/>
    <property type="project" value="TreeGrafter"/>
</dbReference>
<comment type="similarity">
    <text evidence="1">Belongs to the DnaX/STICHEL family.</text>
</comment>
<dbReference type="NCBIfam" id="NF004046">
    <property type="entry name" value="PRK05563.1"/>
    <property type="match status" value="1"/>
</dbReference>
<dbReference type="SMART" id="SM00382">
    <property type="entry name" value="AAA"/>
    <property type="match status" value="1"/>
</dbReference>
<dbReference type="CDD" id="cd18137">
    <property type="entry name" value="HLD_clamp_pol_III_gamma_tau"/>
    <property type="match status" value="1"/>
</dbReference>
<keyword evidence="5" id="KW-0235">DNA replication</keyword>
<dbReference type="InterPro" id="IPR022754">
    <property type="entry name" value="DNA_pol_III_gamma-3"/>
</dbReference>
<dbReference type="InterPro" id="IPR050238">
    <property type="entry name" value="DNA_Rep/Repair_Clamp_Loader"/>
</dbReference>
<dbReference type="GO" id="GO:0005524">
    <property type="term" value="F:ATP binding"/>
    <property type="evidence" value="ECO:0007669"/>
    <property type="project" value="UniProtKB-KW"/>
</dbReference>
<feature type="domain" description="AAA+ ATPase" evidence="12">
    <location>
        <begin position="36"/>
        <end position="178"/>
    </location>
</feature>
<dbReference type="PANTHER" id="PTHR11669">
    <property type="entry name" value="REPLICATION FACTOR C / DNA POLYMERASE III GAMMA-TAU SUBUNIT"/>
    <property type="match status" value="1"/>
</dbReference>
<dbReference type="Gene3D" id="3.40.50.300">
    <property type="entry name" value="P-loop containing nucleotide triphosphate hydrolases"/>
    <property type="match status" value="1"/>
</dbReference>
<dbReference type="GO" id="GO:0009360">
    <property type="term" value="C:DNA polymerase III complex"/>
    <property type="evidence" value="ECO:0007669"/>
    <property type="project" value="InterPro"/>
</dbReference>
<dbReference type="GO" id="GO:0003887">
    <property type="term" value="F:DNA-directed DNA polymerase activity"/>
    <property type="evidence" value="ECO:0007669"/>
    <property type="project" value="UniProtKB-KW"/>
</dbReference>
<evidence type="ECO:0000256" key="7">
    <source>
        <dbReference type="ARBA" id="ARBA00022741"/>
    </source>
</evidence>
<dbReference type="SUPFAM" id="SSF48019">
    <property type="entry name" value="post-AAA+ oligomerization domain-like"/>
    <property type="match status" value="1"/>
</dbReference>
<dbReference type="AlphaFoldDB" id="A0A926IBC5"/>
<keyword evidence="7" id="KW-0547">Nucleotide-binding</keyword>
<dbReference type="EC" id="2.7.7.7" evidence="2"/>
<evidence type="ECO:0000256" key="5">
    <source>
        <dbReference type="ARBA" id="ARBA00022705"/>
    </source>
</evidence>
<evidence type="ECO:0000259" key="12">
    <source>
        <dbReference type="SMART" id="SM00382"/>
    </source>
</evidence>
<keyword evidence="8" id="KW-0862">Zinc</keyword>
<dbReference type="Proteomes" id="UP000660861">
    <property type="component" value="Unassembled WGS sequence"/>
</dbReference>
<keyword evidence="10" id="KW-0239">DNA-directed DNA polymerase</keyword>
<organism evidence="13 14">
    <name type="scientific">Zongyangia hominis</name>
    <dbReference type="NCBI Taxonomy" id="2763677"/>
    <lineage>
        <taxon>Bacteria</taxon>
        <taxon>Bacillati</taxon>
        <taxon>Bacillota</taxon>
        <taxon>Clostridia</taxon>
        <taxon>Eubacteriales</taxon>
        <taxon>Oscillospiraceae</taxon>
        <taxon>Zongyangia</taxon>
    </lineage>
</organism>
<evidence type="ECO:0000256" key="8">
    <source>
        <dbReference type="ARBA" id="ARBA00022833"/>
    </source>
</evidence>
<keyword evidence="9" id="KW-0067">ATP-binding</keyword>
<dbReference type="InterPro" id="IPR012763">
    <property type="entry name" value="DNA_pol_III_sug/sutau_N"/>
</dbReference>
<protein>
    <recommendedName>
        <fullName evidence="2">DNA-directed DNA polymerase</fullName>
        <ecNumber evidence="2">2.7.7.7</ecNumber>
    </recommendedName>
</protein>
<evidence type="ECO:0000256" key="11">
    <source>
        <dbReference type="ARBA" id="ARBA00049244"/>
    </source>
</evidence>
<dbReference type="CDD" id="cd00009">
    <property type="entry name" value="AAA"/>
    <property type="match status" value="1"/>
</dbReference>
<keyword evidence="3 13" id="KW-0808">Transferase</keyword>
<dbReference type="InterPro" id="IPR027417">
    <property type="entry name" value="P-loop_NTPase"/>
</dbReference>